<protein>
    <submittedName>
        <fullName evidence="2">Uncharacterized protein</fullName>
    </submittedName>
</protein>
<feature type="compositionally biased region" description="Basic and acidic residues" evidence="1">
    <location>
        <begin position="18"/>
        <end position="28"/>
    </location>
</feature>
<keyword evidence="3" id="KW-1185">Reference proteome</keyword>
<reference evidence="2 3" key="1">
    <citation type="submission" date="2020-10" db="EMBL/GenBank/DDBJ databases">
        <title>Plant Genome Project.</title>
        <authorList>
            <person name="Zhang R.-G."/>
        </authorList>
    </citation>
    <scope>NUCLEOTIDE SEQUENCE [LARGE SCALE GENOMIC DNA]</scope>
    <source>
        <strain evidence="2">FAFU-HL-1</strain>
        <tissue evidence="2">Leaf</tissue>
    </source>
</reference>
<dbReference type="EMBL" id="JADGMS010000002">
    <property type="protein sequence ID" value="KAF9687528.1"/>
    <property type="molecule type" value="Genomic_DNA"/>
</dbReference>
<gene>
    <name evidence="2" type="ORF">SADUNF_Sadunf02G0102900</name>
</gene>
<dbReference type="AlphaFoldDB" id="A0A835TJK7"/>
<comment type="caution">
    <text evidence="2">The sequence shown here is derived from an EMBL/GenBank/DDBJ whole genome shotgun (WGS) entry which is preliminary data.</text>
</comment>
<name>A0A835TJK7_9ROSI</name>
<proteinExistence type="predicted"/>
<accession>A0A835TJK7</accession>
<sequence length="72" mass="8188">MSFQSRQTQPGQSTGTESETKSKRDGKSSRAIQIIKVKNSKRWLRELCPLLAAYSILNTTLHEHFFPPNKAL</sequence>
<feature type="region of interest" description="Disordered" evidence="1">
    <location>
        <begin position="1"/>
        <end position="31"/>
    </location>
</feature>
<feature type="compositionally biased region" description="Polar residues" evidence="1">
    <location>
        <begin position="1"/>
        <end position="17"/>
    </location>
</feature>
<evidence type="ECO:0000256" key="1">
    <source>
        <dbReference type="SAM" id="MobiDB-lite"/>
    </source>
</evidence>
<organism evidence="2 3">
    <name type="scientific">Salix dunnii</name>
    <dbReference type="NCBI Taxonomy" id="1413687"/>
    <lineage>
        <taxon>Eukaryota</taxon>
        <taxon>Viridiplantae</taxon>
        <taxon>Streptophyta</taxon>
        <taxon>Embryophyta</taxon>
        <taxon>Tracheophyta</taxon>
        <taxon>Spermatophyta</taxon>
        <taxon>Magnoliopsida</taxon>
        <taxon>eudicotyledons</taxon>
        <taxon>Gunneridae</taxon>
        <taxon>Pentapetalae</taxon>
        <taxon>rosids</taxon>
        <taxon>fabids</taxon>
        <taxon>Malpighiales</taxon>
        <taxon>Salicaceae</taxon>
        <taxon>Saliceae</taxon>
        <taxon>Salix</taxon>
    </lineage>
</organism>
<evidence type="ECO:0000313" key="3">
    <source>
        <dbReference type="Proteomes" id="UP000657918"/>
    </source>
</evidence>
<dbReference type="Proteomes" id="UP000657918">
    <property type="component" value="Unassembled WGS sequence"/>
</dbReference>
<evidence type="ECO:0000313" key="2">
    <source>
        <dbReference type="EMBL" id="KAF9687528.1"/>
    </source>
</evidence>